<gene>
    <name evidence="1" type="ORF">JOC58_003446</name>
</gene>
<evidence type="ECO:0000313" key="1">
    <source>
        <dbReference type="EMBL" id="MDR6245533.1"/>
    </source>
</evidence>
<comment type="caution">
    <text evidence="1">The sequence shown here is derived from an EMBL/GenBank/DDBJ whole genome shotgun (WGS) entry which is preliminary data.</text>
</comment>
<dbReference type="RefSeq" id="WP_188775166.1">
    <property type="nucleotide sequence ID" value="NZ_BMMB01000004.1"/>
</dbReference>
<evidence type="ECO:0008006" key="3">
    <source>
        <dbReference type="Google" id="ProtNLM"/>
    </source>
</evidence>
<proteinExistence type="predicted"/>
<evidence type="ECO:0000313" key="2">
    <source>
        <dbReference type="Proteomes" id="UP001185028"/>
    </source>
</evidence>
<organism evidence="1 2">
    <name type="scientific">Paenibacillus hunanensis</name>
    <dbReference type="NCBI Taxonomy" id="539262"/>
    <lineage>
        <taxon>Bacteria</taxon>
        <taxon>Bacillati</taxon>
        <taxon>Bacillota</taxon>
        <taxon>Bacilli</taxon>
        <taxon>Bacillales</taxon>
        <taxon>Paenibacillaceae</taxon>
        <taxon>Paenibacillus</taxon>
    </lineage>
</organism>
<sequence length="218" mass="25756">MKPNEMLDHVCSSISVPYRNYDWRYSKTSHWMTKKDKNFMYKVFFYTSLNNISDKNVVFYGEFAIISLKTKNKIFNINSRQCNMPNGKLHWNIANKEDSHQAVIEFTDWLDRVCMPIIEKCTNDLDNFVDEVTTSGFYPPKGYIVDIAFILCYGSRELAEKASNKYYRSLEEKIQKEFRDNYNSLNLGNEAASSYGKNMMRNYSNFRTIIENKIKVDF</sequence>
<dbReference type="Proteomes" id="UP001185028">
    <property type="component" value="Unassembled WGS sequence"/>
</dbReference>
<reference evidence="1 2" key="1">
    <citation type="submission" date="2023-07" db="EMBL/GenBank/DDBJ databases">
        <title>Genomic Encyclopedia of Type Strains, Phase IV (KMG-IV): sequencing the most valuable type-strain genomes for metagenomic binning, comparative biology and taxonomic classification.</title>
        <authorList>
            <person name="Goeker M."/>
        </authorList>
    </citation>
    <scope>NUCLEOTIDE SEQUENCE [LARGE SCALE GENOMIC DNA]</scope>
    <source>
        <strain evidence="1 2">DSM 22170</strain>
    </source>
</reference>
<accession>A0ABU1J1Z7</accession>
<name>A0ABU1J1Z7_9BACL</name>
<protein>
    <recommendedName>
        <fullName evidence="3">DUF4304 domain-containing protein</fullName>
    </recommendedName>
</protein>
<dbReference type="EMBL" id="JAVDQH010000015">
    <property type="protein sequence ID" value="MDR6245533.1"/>
    <property type="molecule type" value="Genomic_DNA"/>
</dbReference>
<keyword evidence="2" id="KW-1185">Reference proteome</keyword>